<dbReference type="PANTHER" id="PTHR43124:SF3">
    <property type="entry name" value="CHLORAMPHENICOL EFFLUX PUMP RV0191"/>
    <property type="match status" value="1"/>
</dbReference>
<dbReference type="RefSeq" id="WP_166279378.1">
    <property type="nucleotide sequence ID" value="NZ_JTHE03000013.1"/>
</dbReference>
<feature type="transmembrane region" description="Helical" evidence="6">
    <location>
        <begin position="93"/>
        <end position="112"/>
    </location>
</feature>
<name>A0ABD4SZA6_9CYAN</name>
<dbReference type="Gene3D" id="1.20.1250.20">
    <property type="entry name" value="MFS general substrate transporter like domains"/>
    <property type="match status" value="2"/>
</dbReference>
<organism evidence="8 9">
    <name type="scientific">Lyngbya confervoides BDU141951</name>
    <dbReference type="NCBI Taxonomy" id="1574623"/>
    <lineage>
        <taxon>Bacteria</taxon>
        <taxon>Bacillati</taxon>
        <taxon>Cyanobacteriota</taxon>
        <taxon>Cyanophyceae</taxon>
        <taxon>Oscillatoriophycideae</taxon>
        <taxon>Oscillatoriales</taxon>
        <taxon>Microcoleaceae</taxon>
        <taxon>Lyngbya</taxon>
    </lineage>
</organism>
<evidence type="ECO:0000313" key="8">
    <source>
        <dbReference type="EMBL" id="MCM1981614.1"/>
    </source>
</evidence>
<dbReference type="InterPro" id="IPR036259">
    <property type="entry name" value="MFS_trans_sf"/>
</dbReference>
<feature type="transmembrane region" description="Helical" evidence="6">
    <location>
        <begin position="382"/>
        <end position="407"/>
    </location>
</feature>
<dbReference type="AlphaFoldDB" id="A0ABD4SZA6"/>
<feature type="transmembrane region" description="Helical" evidence="6">
    <location>
        <begin position="266"/>
        <end position="286"/>
    </location>
</feature>
<evidence type="ECO:0000259" key="7">
    <source>
        <dbReference type="PROSITE" id="PS50850"/>
    </source>
</evidence>
<evidence type="ECO:0000256" key="6">
    <source>
        <dbReference type="SAM" id="Phobius"/>
    </source>
</evidence>
<reference evidence="8 9" key="1">
    <citation type="journal article" date="2015" name="Genome Announc.">
        <title>Draft Genome Sequence of Filamentous Marine Cyanobacterium Lyngbya confervoides Strain BDU141951.</title>
        <authorList>
            <person name="Chandrababunaidu M.M."/>
            <person name="Sen D."/>
            <person name="Tripathy S."/>
        </authorList>
    </citation>
    <scope>NUCLEOTIDE SEQUENCE [LARGE SCALE GENOMIC DNA]</scope>
    <source>
        <strain evidence="8 9">BDU141951</strain>
    </source>
</reference>
<evidence type="ECO:0000256" key="2">
    <source>
        <dbReference type="ARBA" id="ARBA00022475"/>
    </source>
</evidence>
<dbReference type="SUPFAM" id="SSF103473">
    <property type="entry name" value="MFS general substrate transporter"/>
    <property type="match status" value="1"/>
</dbReference>
<feature type="transmembrane region" description="Helical" evidence="6">
    <location>
        <begin position="358"/>
        <end position="376"/>
    </location>
</feature>
<feature type="transmembrane region" description="Helical" evidence="6">
    <location>
        <begin position="179"/>
        <end position="197"/>
    </location>
</feature>
<feature type="transmembrane region" description="Helical" evidence="6">
    <location>
        <begin position="67"/>
        <end position="86"/>
    </location>
</feature>
<dbReference type="GO" id="GO:0005886">
    <property type="term" value="C:plasma membrane"/>
    <property type="evidence" value="ECO:0007669"/>
    <property type="project" value="UniProtKB-SubCell"/>
</dbReference>
<dbReference type="PANTHER" id="PTHR43124">
    <property type="entry name" value="PURINE EFFLUX PUMP PBUE"/>
    <property type="match status" value="1"/>
</dbReference>
<keyword evidence="3 6" id="KW-0812">Transmembrane</keyword>
<dbReference type="CDD" id="cd17324">
    <property type="entry name" value="MFS_NepI_like"/>
    <property type="match status" value="1"/>
</dbReference>
<dbReference type="InterPro" id="IPR005829">
    <property type="entry name" value="Sugar_transporter_CS"/>
</dbReference>
<evidence type="ECO:0000256" key="5">
    <source>
        <dbReference type="ARBA" id="ARBA00023136"/>
    </source>
</evidence>
<dbReference type="EMBL" id="JTHE03000013">
    <property type="protein sequence ID" value="MCM1981614.1"/>
    <property type="molecule type" value="Genomic_DNA"/>
</dbReference>
<evidence type="ECO:0000256" key="1">
    <source>
        <dbReference type="ARBA" id="ARBA00004651"/>
    </source>
</evidence>
<feature type="transmembrane region" description="Helical" evidence="6">
    <location>
        <begin position="298"/>
        <end position="315"/>
    </location>
</feature>
<evidence type="ECO:0000256" key="4">
    <source>
        <dbReference type="ARBA" id="ARBA00022989"/>
    </source>
</evidence>
<sequence>MVKPKTDGSGVPHWEDADYAQRMAQHDRLFALLAIAAGLIFLQGYMIAPLIPRLTEIFKVSAQEIGFIVPAYMLSYALAALFYGILSDRLGRWPVIQASMIGFILCTALTATSQTAGQMSFWRLLTGLGASGVIPLTFALIGDMFPYNQRGAKLGLVFAAMEGGMAVGSAGGAMLEPFVGWQLLFLGTATAAALVLWRLRQYGALFDAPKVQRMPSVQTVFAGYRAVLSNFRGARTYGYVLWNGIYHSGVYTWLGFYMSQRYDMNALQIGLTILGYGIPGLIFSPLIGRAVDRWGRRWLIPPGLGMAALAGLAMIPEVPPFATTTAVLVLSLGYDFTQPLFVGIVTSLTDDEKLGQTMGLKVFTLFTGFGIGSWLFGEALHWGFASALAIFAGMQLLAAIAAVPLFWQEKPDDPSATLASESS</sequence>
<gene>
    <name evidence="8" type="ORF">QQ91_0002050</name>
</gene>
<keyword evidence="9" id="KW-1185">Reference proteome</keyword>
<evidence type="ECO:0000256" key="3">
    <source>
        <dbReference type="ARBA" id="ARBA00022692"/>
    </source>
</evidence>
<feature type="domain" description="Major facilitator superfamily (MFS) profile" evidence="7">
    <location>
        <begin position="29"/>
        <end position="410"/>
    </location>
</feature>
<comment type="caution">
    <text evidence="8">The sequence shown here is derived from an EMBL/GenBank/DDBJ whole genome shotgun (WGS) entry which is preliminary data.</text>
</comment>
<keyword evidence="4 6" id="KW-1133">Transmembrane helix</keyword>
<feature type="transmembrane region" description="Helical" evidence="6">
    <location>
        <begin position="124"/>
        <end position="142"/>
    </location>
</feature>
<feature type="transmembrane region" description="Helical" evidence="6">
    <location>
        <begin position="236"/>
        <end position="254"/>
    </location>
</feature>
<feature type="transmembrane region" description="Helical" evidence="6">
    <location>
        <begin position="29"/>
        <end position="47"/>
    </location>
</feature>
<proteinExistence type="predicted"/>
<evidence type="ECO:0000313" key="9">
    <source>
        <dbReference type="Proteomes" id="UP000031561"/>
    </source>
</evidence>
<accession>A0ABD4SZA6</accession>
<dbReference type="InterPro" id="IPR020846">
    <property type="entry name" value="MFS_dom"/>
</dbReference>
<dbReference type="InterPro" id="IPR011701">
    <property type="entry name" value="MFS"/>
</dbReference>
<keyword evidence="5 6" id="KW-0472">Membrane</keyword>
<keyword evidence="2" id="KW-1003">Cell membrane</keyword>
<dbReference type="PROSITE" id="PS00216">
    <property type="entry name" value="SUGAR_TRANSPORT_1"/>
    <property type="match status" value="1"/>
</dbReference>
<dbReference type="InterPro" id="IPR050189">
    <property type="entry name" value="MFS_Efflux_Transporters"/>
</dbReference>
<dbReference type="PROSITE" id="PS50850">
    <property type="entry name" value="MFS"/>
    <property type="match status" value="1"/>
</dbReference>
<protein>
    <submittedName>
        <fullName evidence="8">MFS transporter</fullName>
    </submittedName>
</protein>
<dbReference type="Pfam" id="PF07690">
    <property type="entry name" value="MFS_1"/>
    <property type="match status" value="1"/>
</dbReference>
<dbReference type="Proteomes" id="UP000031561">
    <property type="component" value="Unassembled WGS sequence"/>
</dbReference>
<comment type="subcellular location">
    <subcellularLocation>
        <location evidence="1">Cell membrane</location>
        <topology evidence="1">Multi-pass membrane protein</topology>
    </subcellularLocation>
</comment>
<feature type="transmembrane region" description="Helical" evidence="6">
    <location>
        <begin position="154"/>
        <end position="173"/>
    </location>
</feature>